<organism evidence="2 3">
    <name type="scientific">Streptomyces poonensis</name>
    <dbReference type="NCBI Taxonomy" id="68255"/>
    <lineage>
        <taxon>Bacteria</taxon>
        <taxon>Bacillati</taxon>
        <taxon>Actinomycetota</taxon>
        <taxon>Actinomycetes</taxon>
        <taxon>Kitasatosporales</taxon>
        <taxon>Streptomycetaceae</taxon>
        <taxon>Streptomyces</taxon>
    </lineage>
</organism>
<feature type="transmembrane region" description="Helical" evidence="1">
    <location>
        <begin position="56"/>
        <end position="76"/>
    </location>
</feature>
<keyword evidence="1" id="KW-1133">Transmembrane helix</keyword>
<feature type="transmembrane region" description="Helical" evidence="1">
    <location>
        <begin position="88"/>
        <end position="110"/>
    </location>
</feature>
<accession>A0A918PZW7</accession>
<dbReference type="Proteomes" id="UP000622166">
    <property type="component" value="Unassembled WGS sequence"/>
</dbReference>
<keyword evidence="1" id="KW-0812">Transmembrane</keyword>
<dbReference type="AlphaFoldDB" id="A0A918PZW7"/>
<evidence type="ECO:0000313" key="3">
    <source>
        <dbReference type="Proteomes" id="UP000622166"/>
    </source>
</evidence>
<keyword evidence="1" id="KW-0472">Membrane</keyword>
<gene>
    <name evidence="2" type="ORF">GCM10010365_56230</name>
</gene>
<evidence type="ECO:0000313" key="2">
    <source>
        <dbReference type="EMBL" id="GGZ28568.1"/>
    </source>
</evidence>
<name>A0A918PZW7_9ACTN</name>
<keyword evidence="3" id="KW-1185">Reference proteome</keyword>
<dbReference type="EMBL" id="BMVW01000013">
    <property type="protein sequence ID" value="GGZ28568.1"/>
    <property type="molecule type" value="Genomic_DNA"/>
</dbReference>
<reference evidence="2" key="2">
    <citation type="submission" date="2020-09" db="EMBL/GenBank/DDBJ databases">
        <authorList>
            <person name="Sun Q."/>
            <person name="Ohkuma M."/>
        </authorList>
    </citation>
    <scope>NUCLEOTIDE SEQUENCE</scope>
    <source>
        <strain evidence="2">JCM 4815</strain>
    </source>
</reference>
<sequence length="177" mass="18149">MFPDWLAGVAFAAVGIGALVPAAIMSIAAAMSEPVSLLVKVPALVGGLFTRWFHRWALFAGWTVGMVYGTAASGVASPAQEHFGGSSAGLPGIDGIGCIGLTALVLNVLVTVVMTQVLRSAGTPDGVDETCPEDYPAYVPGEDRQAAARALIGARAAFTVSVRALASVPARERRLTP</sequence>
<evidence type="ECO:0000256" key="1">
    <source>
        <dbReference type="SAM" id="Phobius"/>
    </source>
</evidence>
<comment type="caution">
    <text evidence="2">The sequence shown here is derived from an EMBL/GenBank/DDBJ whole genome shotgun (WGS) entry which is preliminary data.</text>
</comment>
<reference evidence="2" key="1">
    <citation type="journal article" date="2014" name="Int. J. Syst. Evol. Microbiol.">
        <title>Complete genome sequence of Corynebacterium casei LMG S-19264T (=DSM 44701T), isolated from a smear-ripened cheese.</title>
        <authorList>
            <consortium name="US DOE Joint Genome Institute (JGI-PGF)"/>
            <person name="Walter F."/>
            <person name="Albersmeier A."/>
            <person name="Kalinowski J."/>
            <person name="Ruckert C."/>
        </authorList>
    </citation>
    <scope>NUCLEOTIDE SEQUENCE</scope>
    <source>
        <strain evidence="2">JCM 4815</strain>
    </source>
</reference>
<protein>
    <submittedName>
        <fullName evidence="2">Uncharacterized protein</fullName>
    </submittedName>
</protein>
<proteinExistence type="predicted"/>